<dbReference type="InterPro" id="IPR055170">
    <property type="entry name" value="GFO_IDH_MocA-like_dom"/>
</dbReference>
<reference evidence="4" key="1">
    <citation type="submission" date="1999-06" db="EMBL/GenBank/DDBJ databases">
        <title>Arabidopsis thaliana chromosome 1 BAC F23M19 sequence.</title>
        <authorList>
            <person name="Vysotskaia V.S."/>
            <person name="Schwartz J.R."/>
            <person name="Yu G."/>
            <person name="Toriumi M."/>
            <person name="Lenz C."/>
            <person name="Liu S."/>
            <person name="Lee J."/>
            <person name="Liu A."/>
            <person name="Li J."/>
            <person name="Kremenetskaia I."/>
            <person name="Luros J."/>
            <person name="Gonzalez A."/>
            <person name="Altafi H."/>
            <person name="Araujo R."/>
            <person name="Chao Q."/>
            <person name="Conn L."/>
            <person name="Conway A.B."/>
            <person name="Dunn P."/>
            <person name="Hansen N."/>
            <person name="Huizar L."/>
            <person name="Kim C."/>
            <person name="Palm C."/>
            <person name="Rowley D."/>
            <person name="Shinn P."/>
            <person name="Walker M."/>
            <person name="Davis R.W."/>
            <person name="Ecker J.R."/>
            <person name="Federspiel N.A."/>
            <person name="Theologis A."/>
        </authorList>
    </citation>
    <scope>NUCLEOTIDE SEQUENCE</scope>
</reference>
<comment type="similarity">
    <text evidence="1">Belongs to the Gfo/Idh/MocA family.</text>
</comment>
<evidence type="ECO:0000259" key="3">
    <source>
        <dbReference type="Pfam" id="PF22725"/>
    </source>
</evidence>
<dbReference type="ExpressionAtlas" id="Q9XIC6">
    <property type="expression patterns" value="baseline and differential"/>
</dbReference>
<accession>Q9XIC6</accession>
<dbReference type="SUPFAM" id="SSF51735">
    <property type="entry name" value="NAD(P)-binding Rossmann-fold domains"/>
    <property type="match status" value="1"/>
</dbReference>
<protein>
    <submittedName>
        <fullName evidence="4">F23M19.12 protein</fullName>
    </submittedName>
</protein>
<dbReference type="PhylomeDB" id="Q9XIC6"/>
<evidence type="ECO:0000313" key="4">
    <source>
        <dbReference type="EMBL" id="AAD39613.1"/>
    </source>
</evidence>
<dbReference type="Gene3D" id="3.40.50.720">
    <property type="entry name" value="NAD(P)-binding Rossmann-like Domain"/>
    <property type="match status" value="1"/>
</dbReference>
<gene>
    <name evidence="4" type="primary">F23M19.12</name>
</gene>
<dbReference type="AlphaFoldDB" id="Q9XIC6"/>
<dbReference type="Pfam" id="PF01408">
    <property type="entry name" value="GFO_IDH_MocA"/>
    <property type="match status" value="1"/>
</dbReference>
<dbReference type="PANTHER" id="PTHR46368:SF11">
    <property type="entry name" value="GENOME ASSEMBLY, CHROMOSOME: A09"/>
    <property type="match status" value="1"/>
</dbReference>
<feature type="domain" description="GFO/IDH/MocA-like oxidoreductase" evidence="3">
    <location>
        <begin position="150"/>
        <end position="262"/>
    </location>
</feature>
<dbReference type="Gene3D" id="3.30.360.10">
    <property type="entry name" value="Dihydrodipicolinate Reductase, domain 2"/>
    <property type="match status" value="1"/>
</dbReference>
<dbReference type="GO" id="GO:0000166">
    <property type="term" value="F:nucleotide binding"/>
    <property type="evidence" value="ECO:0007669"/>
    <property type="project" value="InterPro"/>
</dbReference>
<dbReference type="PANTHER" id="PTHR46368">
    <property type="match status" value="1"/>
</dbReference>
<evidence type="ECO:0000259" key="2">
    <source>
        <dbReference type="Pfam" id="PF01408"/>
    </source>
</evidence>
<reference key="3">
    <citation type="journal article" date="2000" name="Nature">
        <title>Sequence and analysis of chromosome 1 of the plant Arabidopsis thaliana.</title>
        <authorList>
            <person name="Theologis A."/>
            <person name="Ecker J.R."/>
            <person name="Palm C.J."/>
            <person name="Federspiel N.A."/>
            <person name="Kaul S."/>
            <person name="White O."/>
            <person name="Alonso J."/>
            <person name="Altafi H."/>
            <person name="Araujo R."/>
            <person name="Bowman C.L."/>
            <person name="Brooks S.Y."/>
            <person name="Buehler E."/>
            <person name="Chan A."/>
            <person name="Chao Q."/>
            <person name="Chen H."/>
            <person name="Cheuk R.F."/>
            <person name="Chin C.W."/>
            <person name="Chung M.K."/>
            <person name="Conn L."/>
            <person name="Conway A.B."/>
            <person name="Conway A.R."/>
            <person name="Creasy T.H."/>
            <person name="Dewar K."/>
            <person name="Dunn P."/>
            <person name="Etgu P."/>
            <person name="Feldblyum T.V."/>
            <person name="Feng J."/>
            <person name="Fong B."/>
            <person name="Fujii C.Y."/>
            <person name="Gill J.E."/>
            <person name="Goldsmith A.D."/>
            <person name="Haas B."/>
            <person name="Hansen N.F."/>
            <person name="Hughes B."/>
            <person name="Huizar L."/>
            <person name="Hunter J.L."/>
            <person name="Jenkins J."/>
            <person name="Johnson-Hopson C."/>
            <person name="Khan S."/>
            <person name="Khaykin E."/>
            <person name="Kim C.J."/>
            <person name="Koo H.L."/>
            <person name="Kremenetskaia I."/>
            <person name="Kurtz D.B."/>
            <person name="Kwan A."/>
            <person name="Lam B."/>
            <person name="Langin-Hooper S."/>
            <person name="Lee A."/>
            <person name="Lee J.M."/>
            <person name="Lenz C.A."/>
            <person name="Li J.H."/>
            <person name="Li Y."/>
            <person name="Lin X."/>
            <person name="Liu S.X."/>
            <person name="Liu Z.A."/>
            <person name="Luros J.S."/>
            <person name="Maiti R."/>
            <person name="Marziali A."/>
            <person name="Militscher J."/>
            <person name="Miranda M."/>
            <person name="Nguyen M."/>
            <person name="Nierman W.C."/>
            <person name="Osborne B.I."/>
            <person name="Pai G."/>
            <person name="Peterson J."/>
            <person name="Pham P.K."/>
            <person name="Rizzo M."/>
            <person name="Rooney T."/>
            <person name="Rowley D."/>
            <person name="Sakano H."/>
            <person name="Salzberg S.L."/>
            <person name="Schwartz J.R."/>
            <person name="Shinn P."/>
            <person name="Southwick A.M."/>
            <person name="Sun H."/>
            <person name="Tallon L.J."/>
            <person name="Tambunga G."/>
            <person name="Toriumi M.J."/>
            <person name="Town C.D."/>
            <person name="Utterback T."/>
            <person name="Van Aken S."/>
            <person name="Vaysberg M."/>
            <person name="Vysotskaia V.S."/>
            <person name="Walker M."/>
            <person name="Wu D."/>
            <person name="Yu G."/>
            <person name="Fraser C.M."/>
            <person name="Venter J.C."/>
            <person name="Davis R.W."/>
        </authorList>
    </citation>
    <scope>NUCLEOTIDE SEQUENCE [LARGE SCALE GENOMIC DNA]</scope>
    <source>
        <strain>cv. Columbia</strain>
    </source>
</reference>
<feature type="domain" description="Gfo/Idh/MocA-like oxidoreductase N-terminal" evidence="2">
    <location>
        <begin position="23"/>
        <end position="127"/>
    </location>
</feature>
<dbReference type="InterPro" id="IPR036291">
    <property type="entry name" value="NAD(P)-bd_dom_sf"/>
</dbReference>
<dbReference type="PIR" id="C86466">
    <property type="entry name" value="C86466"/>
</dbReference>
<evidence type="ECO:0000256" key="1">
    <source>
        <dbReference type="ARBA" id="ARBA00010928"/>
    </source>
</evidence>
<dbReference type="SUPFAM" id="SSF55347">
    <property type="entry name" value="Glyceraldehyde-3-phosphate dehydrogenase-like, C-terminal domain"/>
    <property type="match status" value="1"/>
</dbReference>
<dbReference type="TAIR" id="AT1G34200"/>
<name>Q9XIC6_ARATH</name>
<dbReference type="InterPro" id="IPR000683">
    <property type="entry name" value="Gfo/Idh/MocA-like_OxRdtase_N"/>
</dbReference>
<proteinExistence type="inferred from homology"/>
<reference evidence="4" key="2">
    <citation type="submission" date="1999-06" db="EMBL/GenBank/DDBJ databases">
        <authorList>
            <person name="Theologis"/>
        </authorList>
    </citation>
    <scope>NUCLEOTIDE SEQUENCE</scope>
</reference>
<dbReference type="EMBL" id="AC007454">
    <property type="protein sequence ID" value="AAD39613.1"/>
    <property type="molecule type" value="Genomic_DNA"/>
</dbReference>
<organism evidence="4">
    <name type="scientific">Arabidopsis thaliana</name>
    <name type="common">Mouse-ear cress</name>
    <dbReference type="NCBI Taxonomy" id="3702"/>
    <lineage>
        <taxon>Eukaryota</taxon>
        <taxon>Viridiplantae</taxon>
        <taxon>Streptophyta</taxon>
        <taxon>Embryophyta</taxon>
        <taxon>Tracheophyta</taxon>
        <taxon>Spermatophyta</taxon>
        <taxon>Magnoliopsida</taxon>
        <taxon>eudicotyledons</taxon>
        <taxon>Gunneridae</taxon>
        <taxon>Pentapetalae</taxon>
        <taxon>rosids</taxon>
        <taxon>malvids</taxon>
        <taxon>Brassicales</taxon>
        <taxon>Brassicaceae</taxon>
        <taxon>Camelineae</taxon>
        <taxon>Arabidopsis</taxon>
    </lineage>
</organism>
<dbReference type="Pfam" id="PF22725">
    <property type="entry name" value="GFO_IDH_MocA_C3"/>
    <property type="match status" value="1"/>
</dbReference>
<sequence length="450" mass="49186">MSGDNQIRIGLLSCTNKVRKLSRAINLSPNATISAIATTSSIEEAKSFAKSNNFPPNTKLHSSYESLLEDPDVDAVYFPIPTRLHVEWATLAAIKGKHILLDKPVALNVAEFDQIVEACEVNGVQFMDGTQWMHSPRTDKIKEFVNDLESFGQIKSVYSCFSFAASDDFLKHDIRVKPGLDGLGALGDAGWYTIQAILLVNNFKLPKTVTALSGSVLNDAGIVLSCGALFDWEDGVNATIYCSFLANLTMEITAIGTKGSLRVHDFVIPYMETEAVFTTSGGGCVSEHKVMTELSQEACMVMEFARLVGEIKNRGAKPDGFWMRFSRNTQLLVDAVKESIDNNLEPVFLSGRGQLKISLAHGCKHFINTFHPSPRNSRDIYCIELQRLGAVSLTSFAVFNVAPGFACKSIPPALIAEVVTMAGKLWHYVTSFSDVTSSGVQTKISAHKTI</sequence>